<dbReference type="GO" id="GO:0008521">
    <property type="term" value="F:acetyl-CoA transmembrane transporter activity"/>
    <property type="evidence" value="ECO:0007669"/>
    <property type="project" value="InterPro"/>
</dbReference>
<keyword evidence="5 7" id="KW-0472">Membrane</keyword>
<evidence type="ECO:0000256" key="2">
    <source>
        <dbReference type="ARBA" id="ARBA00022448"/>
    </source>
</evidence>
<evidence type="ECO:0000256" key="7">
    <source>
        <dbReference type="SAM" id="Phobius"/>
    </source>
</evidence>
<feature type="non-terminal residue" evidence="8">
    <location>
        <position position="141"/>
    </location>
</feature>
<organism evidence="8 9">
    <name type="scientific">Candidatus Amphirhobacter heronislandensis</name>
    <dbReference type="NCBI Taxonomy" id="1732024"/>
    <lineage>
        <taxon>Bacteria</taxon>
        <taxon>Pseudomonadati</taxon>
        <taxon>Pseudomonadota</taxon>
        <taxon>Gammaproteobacteria</taxon>
        <taxon>Candidatus Tethybacterales</taxon>
        <taxon>Candidatus Tethybacteraceae</taxon>
        <taxon>Candidatus Amphirhobacter</taxon>
    </lineage>
</organism>
<dbReference type="Proteomes" id="UP000604381">
    <property type="component" value="Unassembled WGS sequence"/>
</dbReference>
<reference evidence="8" key="1">
    <citation type="submission" date="2020-10" db="EMBL/GenBank/DDBJ databases">
        <title>An improved Amphimedon queenslandica hologenome assembly reveals how three proteobacterial symbionts can extend the metabolic phenotypic of their marine sponge host.</title>
        <authorList>
            <person name="Degnan B."/>
            <person name="Degnan S."/>
            <person name="Xiang X."/>
        </authorList>
    </citation>
    <scope>NUCLEOTIDE SEQUENCE</scope>
    <source>
        <strain evidence="8">AqS2</strain>
    </source>
</reference>
<dbReference type="Pfam" id="PF13000">
    <property type="entry name" value="Acatn"/>
    <property type="match status" value="1"/>
</dbReference>
<feature type="compositionally biased region" description="Basic and acidic residues" evidence="6">
    <location>
        <begin position="1"/>
        <end position="10"/>
    </location>
</feature>
<gene>
    <name evidence="8" type="ORF">ISN26_00325</name>
</gene>
<dbReference type="AlphaFoldDB" id="A0A930UGP5"/>
<evidence type="ECO:0000256" key="1">
    <source>
        <dbReference type="ARBA" id="ARBA00004141"/>
    </source>
</evidence>
<evidence type="ECO:0000256" key="4">
    <source>
        <dbReference type="ARBA" id="ARBA00022989"/>
    </source>
</evidence>
<evidence type="ECO:0000313" key="9">
    <source>
        <dbReference type="Proteomes" id="UP000604381"/>
    </source>
</evidence>
<keyword evidence="9" id="KW-1185">Reference proteome</keyword>
<accession>A0A930UGP5</accession>
<comment type="subcellular location">
    <subcellularLocation>
        <location evidence="1">Membrane</location>
        <topology evidence="1">Multi-pass membrane protein</topology>
    </subcellularLocation>
</comment>
<evidence type="ECO:0000313" key="8">
    <source>
        <dbReference type="EMBL" id="MBF2734537.1"/>
    </source>
</evidence>
<dbReference type="GO" id="GO:0016020">
    <property type="term" value="C:membrane"/>
    <property type="evidence" value="ECO:0007669"/>
    <property type="project" value="UniProtKB-SubCell"/>
</dbReference>
<keyword evidence="2" id="KW-0813">Transport</keyword>
<feature type="transmembrane region" description="Helical" evidence="7">
    <location>
        <begin position="70"/>
        <end position="92"/>
    </location>
</feature>
<proteinExistence type="predicted"/>
<evidence type="ECO:0000256" key="6">
    <source>
        <dbReference type="SAM" id="MobiDB-lite"/>
    </source>
</evidence>
<sequence>MTEEERKEEGQAAPADAAAPSAPAVASSEAAGEETLSRVELPAEVPSGPPPAPSLRQSLLVYKDWRMAKILLIGSMSGFPWILIASMMSLWLKSEGLSRSGIGFFGIVFTVYAFNMWWAPIVDSVKLPFLSRFGQRRSWIL</sequence>
<dbReference type="EMBL" id="JADHEI010000009">
    <property type="protein sequence ID" value="MBF2734537.1"/>
    <property type="molecule type" value="Genomic_DNA"/>
</dbReference>
<feature type="compositionally biased region" description="Low complexity" evidence="6">
    <location>
        <begin position="12"/>
        <end position="30"/>
    </location>
</feature>
<feature type="region of interest" description="Disordered" evidence="6">
    <location>
        <begin position="1"/>
        <end position="54"/>
    </location>
</feature>
<dbReference type="PANTHER" id="PTHR12778:SF10">
    <property type="entry name" value="MAJOR FACILITATOR SUPERFAMILY DOMAIN-CONTAINING PROTEIN 3"/>
    <property type="match status" value="1"/>
</dbReference>
<protein>
    <recommendedName>
        <fullName evidence="10">AmpG family muropeptide MFS transporter</fullName>
    </recommendedName>
</protein>
<evidence type="ECO:0000256" key="3">
    <source>
        <dbReference type="ARBA" id="ARBA00022692"/>
    </source>
</evidence>
<dbReference type="PANTHER" id="PTHR12778">
    <property type="entry name" value="SOLUTE CARRIER FAMILY 33 ACETYL-COA TRANSPORTER -RELATED"/>
    <property type="match status" value="1"/>
</dbReference>
<evidence type="ECO:0000256" key="5">
    <source>
        <dbReference type="ARBA" id="ARBA00023136"/>
    </source>
</evidence>
<comment type="caution">
    <text evidence="8">The sequence shown here is derived from an EMBL/GenBank/DDBJ whole genome shotgun (WGS) entry which is preliminary data.</text>
</comment>
<evidence type="ECO:0008006" key="10">
    <source>
        <dbReference type="Google" id="ProtNLM"/>
    </source>
</evidence>
<keyword evidence="4 7" id="KW-1133">Transmembrane helix</keyword>
<dbReference type="InterPro" id="IPR024371">
    <property type="entry name" value="AcetylCoA_trans_1-like"/>
</dbReference>
<feature type="transmembrane region" description="Helical" evidence="7">
    <location>
        <begin position="104"/>
        <end position="122"/>
    </location>
</feature>
<name>A0A930UGP5_9GAMM</name>
<dbReference type="GO" id="GO:0035348">
    <property type="term" value="P:acetyl-CoA transmembrane transport"/>
    <property type="evidence" value="ECO:0007669"/>
    <property type="project" value="InterPro"/>
</dbReference>
<dbReference type="InterPro" id="IPR004752">
    <property type="entry name" value="AmpG_permease/AT-1"/>
</dbReference>
<keyword evidence="3 7" id="KW-0812">Transmembrane</keyword>